<dbReference type="InParanoid" id="A0A163K0F1"/>
<keyword evidence="2" id="KW-1185">Reference proteome</keyword>
<sequence>MYERRTPAWNKESRAWVASVLHLSTLQIDTTVDDVLDHGGDDMADYALLSSQQTLALLTNGRKRVYESDEFDDDGFDCDVFDDYYSDFEFGYDSDFGISDNDNPSQACSVDGNLHDS</sequence>
<dbReference type="Proteomes" id="UP000078561">
    <property type="component" value="Unassembled WGS sequence"/>
</dbReference>
<dbReference type="EMBL" id="LT554361">
    <property type="protein sequence ID" value="SAM04401.1"/>
    <property type="molecule type" value="Genomic_DNA"/>
</dbReference>
<reference evidence="1" key="1">
    <citation type="submission" date="2016-04" db="EMBL/GenBank/DDBJ databases">
        <authorList>
            <person name="Evans L.H."/>
            <person name="Alamgir A."/>
            <person name="Owens N."/>
            <person name="Weber N.D."/>
            <person name="Virtaneva K."/>
            <person name="Barbian K."/>
            <person name="Babar A."/>
            <person name="Rosenke K."/>
        </authorList>
    </citation>
    <scope>NUCLEOTIDE SEQUENCE [LARGE SCALE GENOMIC DNA]</scope>
    <source>
        <strain evidence="1">CBS 101.48</strain>
    </source>
</reference>
<accession>A0A163K0F1</accession>
<protein>
    <submittedName>
        <fullName evidence="1">Uncharacterized protein</fullName>
    </submittedName>
</protein>
<evidence type="ECO:0000313" key="2">
    <source>
        <dbReference type="Proteomes" id="UP000078561"/>
    </source>
</evidence>
<proteinExistence type="predicted"/>
<name>A0A163K0F1_ABSGL</name>
<organism evidence="1">
    <name type="scientific">Absidia glauca</name>
    <name type="common">Pin mould</name>
    <dbReference type="NCBI Taxonomy" id="4829"/>
    <lineage>
        <taxon>Eukaryota</taxon>
        <taxon>Fungi</taxon>
        <taxon>Fungi incertae sedis</taxon>
        <taxon>Mucoromycota</taxon>
        <taxon>Mucoromycotina</taxon>
        <taxon>Mucoromycetes</taxon>
        <taxon>Mucorales</taxon>
        <taxon>Cunninghamellaceae</taxon>
        <taxon>Absidia</taxon>
    </lineage>
</organism>
<evidence type="ECO:0000313" key="1">
    <source>
        <dbReference type="EMBL" id="SAM04401.1"/>
    </source>
</evidence>
<dbReference type="AlphaFoldDB" id="A0A163K0F1"/>
<gene>
    <name evidence="1" type="primary">ABSGL_10262.1 scaffold 11814</name>
</gene>